<sequence>MAAGDHRPASRIAIVGAGYVADLYMPSLRTFPGLEIVGVWDVDPVRLAAFARHWAVDPAAGFADLVARRPAIVLNLTNPHAHADVTRAALESGCHVWSEKPLALDFGEAEALAALAREKGLHLASAPCSLLGRAAQTAWAALREGRIGTPRLVYAELDDGFLPAAPHARWRSASGAPWPASDEFRTGCTLEHAGYYLSWLMAMFGPVRRVVGGAARLLDPGQTGADHAAPDYASATLSFDAMTARLTCSIIARHDHRLRVFGDDGVLEIDEAWANDARVRIRRRHVLRRRLIDSPFATTARPRGGRHPMAGRRGTAAMNFALGVAEMARAVAEGREPRLAGDFALHLTEVALAMQAGGDHRPRTAFAPIAPMDWDE</sequence>
<keyword evidence="1" id="KW-0560">Oxidoreductase</keyword>
<reference evidence="5" key="1">
    <citation type="submission" date="2017-02" db="EMBL/GenBank/DDBJ databases">
        <authorList>
            <person name="Varghese N."/>
            <person name="Submissions S."/>
        </authorList>
    </citation>
    <scope>NUCLEOTIDE SEQUENCE [LARGE SCALE GENOMIC DNA]</scope>
    <source>
        <strain evidence="5">UM2</strain>
    </source>
</reference>
<dbReference type="PANTHER" id="PTHR43818">
    <property type="entry name" value="BCDNA.GH03377"/>
    <property type="match status" value="1"/>
</dbReference>
<organism evidence="4 5">
    <name type="scientific">Rhizorhabdus histidinilytica</name>
    <dbReference type="NCBI Taxonomy" id="439228"/>
    <lineage>
        <taxon>Bacteria</taxon>
        <taxon>Pseudomonadati</taxon>
        <taxon>Pseudomonadota</taxon>
        <taxon>Alphaproteobacteria</taxon>
        <taxon>Sphingomonadales</taxon>
        <taxon>Sphingomonadaceae</taxon>
        <taxon>Rhizorhabdus</taxon>
    </lineage>
</organism>
<dbReference type="AlphaFoldDB" id="A0A1T5DBG1"/>
<feature type="domain" description="Gfo/Idh/MocA-like oxidoreductase N-terminal" evidence="2">
    <location>
        <begin position="11"/>
        <end position="123"/>
    </location>
</feature>
<dbReference type="InterPro" id="IPR000683">
    <property type="entry name" value="Gfo/Idh/MocA-like_OxRdtase_N"/>
</dbReference>
<evidence type="ECO:0000259" key="2">
    <source>
        <dbReference type="Pfam" id="PF01408"/>
    </source>
</evidence>
<dbReference type="GO" id="GO:0000166">
    <property type="term" value="F:nucleotide binding"/>
    <property type="evidence" value="ECO:0007669"/>
    <property type="project" value="InterPro"/>
</dbReference>
<evidence type="ECO:0000256" key="1">
    <source>
        <dbReference type="ARBA" id="ARBA00023002"/>
    </source>
</evidence>
<dbReference type="InterPro" id="IPR055170">
    <property type="entry name" value="GFO_IDH_MocA-like_dom"/>
</dbReference>
<protein>
    <submittedName>
        <fullName evidence="4">Predicted dehydrogenase</fullName>
    </submittedName>
</protein>
<accession>A0A1T5DBG1</accession>
<dbReference type="EMBL" id="FUYM01000005">
    <property type="protein sequence ID" value="SKB69128.1"/>
    <property type="molecule type" value="Genomic_DNA"/>
</dbReference>
<dbReference type="Gene3D" id="3.30.360.10">
    <property type="entry name" value="Dihydrodipicolinate Reductase, domain 2"/>
    <property type="match status" value="1"/>
</dbReference>
<dbReference type="InterPro" id="IPR036291">
    <property type="entry name" value="NAD(P)-bd_dom_sf"/>
</dbReference>
<proteinExistence type="predicted"/>
<feature type="domain" description="GFO/IDH/MocA-like oxidoreductase" evidence="3">
    <location>
        <begin position="136"/>
        <end position="268"/>
    </location>
</feature>
<dbReference type="OrthoDB" id="9776544at2"/>
<dbReference type="RefSeq" id="WP_079648455.1">
    <property type="nucleotide sequence ID" value="NZ_FUYM01000005.1"/>
</dbReference>
<dbReference type="Gene3D" id="3.40.50.720">
    <property type="entry name" value="NAD(P)-binding Rossmann-like Domain"/>
    <property type="match status" value="1"/>
</dbReference>
<evidence type="ECO:0000313" key="4">
    <source>
        <dbReference type="EMBL" id="SKB69128.1"/>
    </source>
</evidence>
<gene>
    <name evidence="4" type="ORF">SAMN06295920_10565</name>
</gene>
<dbReference type="Pfam" id="PF01408">
    <property type="entry name" value="GFO_IDH_MocA"/>
    <property type="match status" value="1"/>
</dbReference>
<dbReference type="SUPFAM" id="SSF55347">
    <property type="entry name" value="Glyceraldehyde-3-phosphate dehydrogenase-like, C-terminal domain"/>
    <property type="match status" value="1"/>
</dbReference>
<dbReference type="GO" id="GO:0016491">
    <property type="term" value="F:oxidoreductase activity"/>
    <property type="evidence" value="ECO:0007669"/>
    <property type="project" value="UniProtKB-KW"/>
</dbReference>
<dbReference type="STRING" id="439228.SAMN06295920_10565"/>
<dbReference type="Pfam" id="PF22725">
    <property type="entry name" value="GFO_IDH_MocA_C3"/>
    <property type="match status" value="1"/>
</dbReference>
<dbReference type="Proteomes" id="UP000189818">
    <property type="component" value="Unassembled WGS sequence"/>
</dbReference>
<keyword evidence="5" id="KW-1185">Reference proteome</keyword>
<evidence type="ECO:0000259" key="3">
    <source>
        <dbReference type="Pfam" id="PF22725"/>
    </source>
</evidence>
<dbReference type="SUPFAM" id="SSF51735">
    <property type="entry name" value="NAD(P)-binding Rossmann-fold domains"/>
    <property type="match status" value="1"/>
</dbReference>
<dbReference type="PANTHER" id="PTHR43818:SF11">
    <property type="entry name" value="BCDNA.GH03377"/>
    <property type="match status" value="1"/>
</dbReference>
<evidence type="ECO:0000313" key="5">
    <source>
        <dbReference type="Proteomes" id="UP000189818"/>
    </source>
</evidence>
<name>A0A1T5DBG1_9SPHN</name>
<dbReference type="InterPro" id="IPR050463">
    <property type="entry name" value="Gfo/Idh/MocA_oxidrdct_glycsds"/>
</dbReference>